<dbReference type="EMBL" id="CP002353">
    <property type="protein sequence ID" value="ADV62733.1"/>
    <property type="molecule type" value="Genomic_DNA"/>
</dbReference>
<dbReference type="AlphaFoldDB" id="E8R4D2"/>
<reference evidence="2 3" key="2">
    <citation type="journal article" date="2011" name="Stand. Genomic Sci.">
        <title>Complete genome sequence of Isosphaera pallida type strain (IS1B).</title>
        <authorList>
            <consortium name="US DOE Joint Genome Institute (JGI-PGF)"/>
            <person name="Goker M."/>
            <person name="Cleland D."/>
            <person name="Saunders E."/>
            <person name="Lapidus A."/>
            <person name="Nolan M."/>
            <person name="Lucas S."/>
            <person name="Hammon N."/>
            <person name="Deshpande S."/>
            <person name="Cheng J.F."/>
            <person name="Tapia R."/>
            <person name="Han C."/>
            <person name="Goodwin L."/>
            <person name="Pitluck S."/>
            <person name="Liolios K."/>
            <person name="Pagani I."/>
            <person name="Ivanova N."/>
            <person name="Mavromatis K."/>
            <person name="Pati A."/>
            <person name="Chen A."/>
            <person name="Palaniappan K."/>
            <person name="Land M."/>
            <person name="Hauser L."/>
            <person name="Chang Y.J."/>
            <person name="Jeffries C.D."/>
            <person name="Detter J.C."/>
            <person name="Beck B."/>
            <person name="Woyke T."/>
            <person name="Bristow J."/>
            <person name="Eisen J.A."/>
            <person name="Markowitz V."/>
            <person name="Hugenholtz P."/>
            <person name="Kyrpides N.C."/>
            <person name="Klenk H.P."/>
        </authorList>
    </citation>
    <scope>NUCLEOTIDE SEQUENCE [LARGE SCALE GENOMIC DNA]</scope>
    <source>
        <strain evidence="3">ATCC 43644 / DSM 9630 / IS1B</strain>
    </source>
</reference>
<accession>E8R4D2</accession>
<dbReference type="eggNOG" id="COG2165">
    <property type="taxonomic scope" value="Bacteria"/>
</dbReference>
<dbReference type="Pfam" id="PF07963">
    <property type="entry name" value="N_methyl"/>
    <property type="match status" value="1"/>
</dbReference>
<dbReference type="Pfam" id="PF07596">
    <property type="entry name" value="SBP_bac_10"/>
    <property type="match status" value="1"/>
</dbReference>
<dbReference type="HOGENOM" id="CLU_041661_0_0_0"/>
<dbReference type="Proteomes" id="UP000008631">
    <property type="component" value="Chromosome"/>
</dbReference>
<keyword evidence="3" id="KW-1185">Reference proteome</keyword>
<dbReference type="NCBIfam" id="TIGR02532">
    <property type="entry name" value="IV_pilin_GFxxxE"/>
    <property type="match status" value="1"/>
</dbReference>
<dbReference type="PANTHER" id="PTHR30093:SF2">
    <property type="entry name" value="TYPE II SECRETION SYSTEM PROTEIN H"/>
    <property type="match status" value="1"/>
</dbReference>
<evidence type="ECO:0000313" key="2">
    <source>
        <dbReference type="EMBL" id="ADV62733.1"/>
    </source>
</evidence>
<dbReference type="NCBIfam" id="TIGR04294">
    <property type="entry name" value="pre_pil_HX9DG"/>
    <property type="match status" value="1"/>
</dbReference>
<gene>
    <name evidence="2" type="ordered locus">Isop_2154</name>
</gene>
<organism evidence="2 3">
    <name type="scientific">Isosphaera pallida (strain ATCC 43644 / DSM 9630 / IS1B)</name>
    <dbReference type="NCBI Taxonomy" id="575540"/>
    <lineage>
        <taxon>Bacteria</taxon>
        <taxon>Pseudomonadati</taxon>
        <taxon>Planctomycetota</taxon>
        <taxon>Planctomycetia</taxon>
        <taxon>Isosphaerales</taxon>
        <taxon>Isosphaeraceae</taxon>
        <taxon>Isosphaera</taxon>
    </lineage>
</organism>
<evidence type="ECO:0000259" key="1">
    <source>
        <dbReference type="Pfam" id="PF07596"/>
    </source>
</evidence>
<reference key="1">
    <citation type="submission" date="2010-11" db="EMBL/GenBank/DDBJ databases">
        <title>The complete sequence of chromosome of Isophaera pallida ATCC 43644.</title>
        <authorList>
            <consortium name="US DOE Joint Genome Institute (JGI-PGF)"/>
            <person name="Lucas S."/>
            <person name="Copeland A."/>
            <person name="Lapidus A."/>
            <person name="Bruce D."/>
            <person name="Goodwin L."/>
            <person name="Pitluck S."/>
            <person name="Kyrpides N."/>
            <person name="Mavromatis K."/>
            <person name="Pagani I."/>
            <person name="Ivanova N."/>
            <person name="Saunders E."/>
            <person name="Brettin T."/>
            <person name="Detter J.C."/>
            <person name="Han C."/>
            <person name="Tapia R."/>
            <person name="Land M."/>
            <person name="Hauser L."/>
            <person name="Markowitz V."/>
            <person name="Cheng J.-F."/>
            <person name="Hugenholtz P."/>
            <person name="Woyke T."/>
            <person name="Wu D."/>
            <person name="Eisen J.A."/>
        </authorList>
    </citation>
    <scope>NUCLEOTIDE SEQUENCE</scope>
    <source>
        <strain>ATCC 43644</strain>
    </source>
</reference>
<dbReference type="InterPro" id="IPR027558">
    <property type="entry name" value="Pre_pil_HX9DG_C"/>
</dbReference>
<dbReference type="SUPFAM" id="SSF54523">
    <property type="entry name" value="Pili subunits"/>
    <property type="match status" value="1"/>
</dbReference>
<sequence>MRSWTQSRFPFPMMMRRRAGFTLIELLVVIAIIAVLIALLLPAVQAAREAARRAQCVNNLKQIALAGMNYESANGTMPFHNVRRTNEWGSPGGFSGNRSWYCSILPFMEQQALFNALNYNVSDGFNAIPTGINHTVHRTVVQSFLCPSDGVVNRYANWGMANFNYTANGGRPRNVLLPNESPRGASPGKYMGSISMSRMSSTQGPCRNLAYATPNTFMVTIASITDGTSNTVAYSESLKNDGSGNHRDPRRNIAENMALEALDLPALVAVRAGLDRTLSVNWPAWSEEKGDFWAFSDAWQRHVHTHVLPPNSPTVACYFTNTFRCMESDQFINPTSEHPGGVNVAMVDGSVRFIKNTINLEVWWYLGTTSGNEIISSDAL</sequence>
<dbReference type="PROSITE" id="PS00409">
    <property type="entry name" value="PROKAR_NTER_METHYL"/>
    <property type="match status" value="1"/>
</dbReference>
<dbReference type="InterPro" id="IPR011453">
    <property type="entry name" value="DUF1559"/>
</dbReference>
<feature type="domain" description="DUF1559" evidence="1">
    <location>
        <begin position="45"/>
        <end position="360"/>
    </location>
</feature>
<proteinExistence type="predicted"/>
<dbReference type="InterPro" id="IPR012902">
    <property type="entry name" value="N_methyl_site"/>
</dbReference>
<protein>
    <recommendedName>
        <fullName evidence="1">DUF1559 domain-containing protein</fullName>
    </recommendedName>
</protein>
<name>E8R4D2_ISOPI</name>
<evidence type="ECO:0000313" key="3">
    <source>
        <dbReference type="Proteomes" id="UP000008631"/>
    </source>
</evidence>
<dbReference type="PANTHER" id="PTHR30093">
    <property type="entry name" value="GENERAL SECRETION PATHWAY PROTEIN G"/>
    <property type="match status" value="1"/>
</dbReference>
<dbReference type="RefSeq" id="WP_013565021.1">
    <property type="nucleotide sequence ID" value="NC_014962.1"/>
</dbReference>
<dbReference type="KEGG" id="ipa:Isop_2154"/>
<dbReference type="STRING" id="575540.Isop_2154"/>
<dbReference type="Gene3D" id="3.30.700.10">
    <property type="entry name" value="Glycoprotein, Type 4 Pilin"/>
    <property type="match status" value="1"/>
</dbReference>
<dbReference type="InParanoid" id="E8R4D2"/>
<dbReference type="InterPro" id="IPR045584">
    <property type="entry name" value="Pilin-like"/>
</dbReference>